<reference evidence="9 10" key="1">
    <citation type="journal article" date="2010" name="Stand. Genomic Sci.">
        <title>Complete genome sequence of Conexibacter woesei type strain (ID131577).</title>
        <authorList>
            <person name="Pukall R."/>
            <person name="Lapidus A."/>
            <person name="Glavina Del Rio T."/>
            <person name="Copeland A."/>
            <person name="Tice H."/>
            <person name="Cheng J.-F."/>
            <person name="Lucas S."/>
            <person name="Chen F."/>
            <person name="Nolan M."/>
            <person name="Bruce D."/>
            <person name="Goodwin L."/>
            <person name="Pitluck S."/>
            <person name="Mavromatis K."/>
            <person name="Ivanova N."/>
            <person name="Ovchinnikova G."/>
            <person name="Pati A."/>
            <person name="Chen A."/>
            <person name="Palaniappan K."/>
            <person name="Land M."/>
            <person name="Hauser L."/>
            <person name="Chang Y.-J."/>
            <person name="Jeffries C.D."/>
            <person name="Chain P."/>
            <person name="Meincke L."/>
            <person name="Sims D."/>
            <person name="Brettin T."/>
            <person name="Detter J.C."/>
            <person name="Rohde M."/>
            <person name="Goeker M."/>
            <person name="Bristow J."/>
            <person name="Eisen J.A."/>
            <person name="Markowitz V."/>
            <person name="Kyrpides N.C."/>
            <person name="Klenk H.-P."/>
            <person name="Hugenholtz P."/>
        </authorList>
    </citation>
    <scope>NUCLEOTIDE SEQUENCE [LARGE SCALE GENOMIC DNA]</scope>
    <source>
        <strain evidence="10">DSM 14684 / CIP 108061 / JCM 11494 / NBRC 100937 / ID131577</strain>
    </source>
</reference>
<feature type="transmembrane region" description="Helical" evidence="7">
    <location>
        <begin position="82"/>
        <end position="106"/>
    </location>
</feature>
<comment type="subcellular location">
    <subcellularLocation>
        <location evidence="1 7">Cell membrane</location>
        <topology evidence="1 7">Multi-pass membrane protein</topology>
    </subcellularLocation>
</comment>
<dbReference type="InterPro" id="IPR000515">
    <property type="entry name" value="MetI-like"/>
</dbReference>
<dbReference type="InterPro" id="IPR035906">
    <property type="entry name" value="MetI-like_sf"/>
</dbReference>
<dbReference type="SUPFAM" id="SSF161098">
    <property type="entry name" value="MetI-like"/>
    <property type="match status" value="1"/>
</dbReference>
<reference evidence="10" key="2">
    <citation type="submission" date="2010-01" db="EMBL/GenBank/DDBJ databases">
        <title>The complete genome of Conexibacter woesei DSM 14684.</title>
        <authorList>
            <consortium name="US DOE Joint Genome Institute (JGI-PGF)"/>
            <person name="Lucas S."/>
            <person name="Copeland A."/>
            <person name="Lapidus A."/>
            <person name="Glavina del Rio T."/>
            <person name="Dalin E."/>
            <person name="Tice H."/>
            <person name="Bruce D."/>
            <person name="Goodwin L."/>
            <person name="Pitluck S."/>
            <person name="Kyrpides N."/>
            <person name="Mavromatis K."/>
            <person name="Ivanova N."/>
            <person name="Mikhailova N."/>
            <person name="Chertkov O."/>
            <person name="Brettin T."/>
            <person name="Detter J.C."/>
            <person name="Han C."/>
            <person name="Larimer F."/>
            <person name="Land M."/>
            <person name="Hauser L."/>
            <person name="Markowitz V."/>
            <person name="Cheng J.-F."/>
            <person name="Hugenholtz P."/>
            <person name="Woyke T."/>
            <person name="Wu D."/>
            <person name="Pukall R."/>
            <person name="Steenblock K."/>
            <person name="Schneider S."/>
            <person name="Klenk H.-P."/>
            <person name="Eisen J.A."/>
        </authorList>
    </citation>
    <scope>NUCLEOTIDE SEQUENCE [LARGE SCALE GENOMIC DNA]</scope>
    <source>
        <strain evidence="10">DSM 14684 / CIP 108061 / JCM 11494 / NBRC 100937 / ID131577</strain>
    </source>
</reference>
<keyword evidence="6 7" id="KW-0472">Membrane</keyword>
<dbReference type="OrthoDB" id="9812701at2"/>
<proteinExistence type="inferred from homology"/>
<dbReference type="GO" id="GO:0055085">
    <property type="term" value="P:transmembrane transport"/>
    <property type="evidence" value="ECO:0007669"/>
    <property type="project" value="InterPro"/>
</dbReference>
<evidence type="ECO:0000256" key="5">
    <source>
        <dbReference type="ARBA" id="ARBA00022989"/>
    </source>
</evidence>
<dbReference type="KEGG" id="cwo:Cwoe_2107"/>
<feature type="transmembrane region" description="Helical" evidence="7">
    <location>
        <begin position="243"/>
        <end position="267"/>
    </location>
</feature>
<evidence type="ECO:0000313" key="10">
    <source>
        <dbReference type="Proteomes" id="UP000008229"/>
    </source>
</evidence>
<evidence type="ECO:0000256" key="4">
    <source>
        <dbReference type="ARBA" id="ARBA00022692"/>
    </source>
</evidence>
<dbReference type="HOGENOM" id="CLU_028518_5_2_11"/>
<dbReference type="Gene3D" id="1.10.3720.10">
    <property type="entry name" value="MetI-like"/>
    <property type="match status" value="1"/>
</dbReference>
<evidence type="ECO:0000256" key="1">
    <source>
        <dbReference type="ARBA" id="ARBA00004651"/>
    </source>
</evidence>
<keyword evidence="4 7" id="KW-0812">Transmembrane</keyword>
<organism evidence="9 10">
    <name type="scientific">Conexibacter woesei (strain DSM 14684 / CCUG 47730 / CIP 108061 / JCM 11494 / NBRC 100937 / ID131577)</name>
    <dbReference type="NCBI Taxonomy" id="469383"/>
    <lineage>
        <taxon>Bacteria</taxon>
        <taxon>Bacillati</taxon>
        <taxon>Actinomycetota</taxon>
        <taxon>Thermoleophilia</taxon>
        <taxon>Solirubrobacterales</taxon>
        <taxon>Conexibacteraceae</taxon>
        <taxon>Conexibacter</taxon>
    </lineage>
</organism>
<feature type="transmembrane region" description="Helical" evidence="7">
    <location>
        <begin position="20"/>
        <end position="39"/>
    </location>
</feature>
<evidence type="ECO:0000259" key="8">
    <source>
        <dbReference type="PROSITE" id="PS50928"/>
    </source>
</evidence>
<dbReference type="Pfam" id="PF00528">
    <property type="entry name" value="BPD_transp_1"/>
    <property type="match status" value="1"/>
</dbReference>
<dbReference type="InterPro" id="IPR050366">
    <property type="entry name" value="BP-dependent_transpt_permease"/>
</dbReference>
<dbReference type="Proteomes" id="UP000008229">
    <property type="component" value="Chromosome"/>
</dbReference>
<dbReference type="eggNOG" id="COG1173">
    <property type="taxonomic scope" value="Bacteria"/>
</dbReference>
<evidence type="ECO:0000313" key="9">
    <source>
        <dbReference type="EMBL" id="ADB50532.1"/>
    </source>
</evidence>
<dbReference type="RefSeq" id="WP_012933583.1">
    <property type="nucleotide sequence ID" value="NC_013739.1"/>
</dbReference>
<dbReference type="GO" id="GO:0005886">
    <property type="term" value="C:plasma membrane"/>
    <property type="evidence" value="ECO:0007669"/>
    <property type="project" value="UniProtKB-SubCell"/>
</dbReference>
<keyword evidence="2 7" id="KW-0813">Transport</keyword>
<feature type="transmembrane region" description="Helical" evidence="7">
    <location>
        <begin position="203"/>
        <end position="222"/>
    </location>
</feature>
<name>D3F4G0_CONWI</name>
<dbReference type="PROSITE" id="PS50928">
    <property type="entry name" value="ABC_TM1"/>
    <property type="match status" value="1"/>
</dbReference>
<keyword evidence="10" id="KW-1185">Reference proteome</keyword>
<evidence type="ECO:0000256" key="3">
    <source>
        <dbReference type="ARBA" id="ARBA00022475"/>
    </source>
</evidence>
<accession>D3F4G0</accession>
<keyword evidence="5 7" id="KW-1133">Transmembrane helix</keyword>
<protein>
    <submittedName>
        <fullName evidence="9">Binding-protein-dependent transport systems inner membrane component</fullName>
    </submittedName>
</protein>
<comment type="similarity">
    <text evidence="7">Belongs to the binding-protein-dependent transport system permease family.</text>
</comment>
<dbReference type="STRING" id="469383.Cwoe_2107"/>
<keyword evidence="3" id="KW-1003">Cell membrane</keyword>
<evidence type="ECO:0000256" key="2">
    <source>
        <dbReference type="ARBA" id="ARBA00022448"/>
    </source>
</evidence>
<feature type="domain" description="ABC transmembrane type-1" evidence="8">
    <location>
        <begin position="78"/>
        <end position="267"/>
    </location>
</feature>
<dbReference type="AlphaFoldDB" id="D3F4G0"/>
<gene>
    <name evidence="9" type="ordered locus">Cwoe_2107</name>
</gene>
<dbReference type="PANTHER" id="PTHR43386:SF25">
    <property type="entry name" value="PEPTIDE ABC TRANSPORTER PERMEASE PROTEIN"/>
    <property type="match status" value="1"/>
</dbReference>
<sequence>MRRRGGSAIRAVLRAPEGRIGAALALLVLAIVVLGPALAPYPPEKLGVGAPSAGPSAEHLLGTDTLGRDVLSRVLCGGASVIVIPLIAVLLAQLVGGGLGLAAGYLGGRWDAILTRLFDVVMTLPPLLLVLVLIAGLGSSAPVLAVVVALVFLPRAGRIARAATRSVAGADYVVAARLRGESAGYVVGREILPNIAGPLMADAALRLTYAIIFVATLNFLGLGVQPPRPDWAVMISEGRATIAVTPLGVLAPAVAIAALSVSANLIADALTAHWSPDVRRAGVH</sequence>
<evidence type="ECO:0000256" key="6">
    <source>
        <dbReference type="ARBA" id="ARBA00023136"/>
    </source>
</evidence>
<feature type="transmembrane region" description="Helical" evidence="7">
    <location>
        <begin position="127"/>
        <end position="153"/>
    </location>
</feature>
<dbReference type="PANTHER" id="PTHR43386">
    <property type="entry name" value="OLIGOPEPTIDE TRANSPORT SYSTEM PERMEASE PROTEIN APPC"/>
    <property type="match status" value="1"/>
</dbReference>
<evidence type="ECO:0000256" key="7">
    <source>
        <dbReference type="RuleBase" id="RU363032"/>
    </source>
</evidence>
<dbReference type="EMBL" id="CP001854">
    <property type="protein sequence ID" value="ADB50532.1"/>
    <property type="molecule type" value="Genomic_DNA"/>
</dbReference>